<dbReference type="Pfam" id="PF03544">
    <property type="entry name" value="TonB_C"/>
    <property type="match status" value="1"/>
</dbReference>
<keyword evidence="3" id="KW-0813">Transport</keyword>
<evidence type="ECO:0000256" key="7">
    <source>
        <dbReference type="ARBA" id="ARBA00022927"/>
    </source>
</evidence>
<keyword evidence="6" id="KW-0812">Transmembrane</keyword>
<evidence type="ECO:0000256" key="5">
    <source>
        <dbReference type="ARBA" id="ARBA00022519"/>
    </source>
</evidence>
<proteinExistence type="inferred from homology"/>
<dbReference type="Gene3D" id="3.30.1150.10">
    <property type="match status" value="1"/>
</dbReference>
<evidence type="ECO:0000256" key="9">
    <source>
        <dbReference type="ARBA" id="ARBA00023136"/>
    </source>
</evidence>
<evidence type="ECO:0000256" key="1">
    <source>
        <dbReference type="ARBA" id="ARBA00004383"/>
    </source>
</evidence>
<comment type="similarity">
    <text evidence="2">Belongs to the TonB family.</text>
</comment>
<dbReference type="SUPFAM" id="SSF74653">
    <property type="entry name" value="TolA/TonB C-terminal domain"/>
    <property type="match status" value="1"/>
</dbReference>
<dbReference type="InterPro" id="IPR051045">
    <property type="entry name" value="TonB-dependent_transducer"/>
</dbReference>
<comment type="caution">
    <text evidence="12">The sequence shown here is derived from an EMBL/GenBank/DDBJ whole genome shotgun (WGS) entry which is preliminary data.</text>
</comment>
<evidence type="ECO:0000256" key="6">
    <source>
        <dbReference type="ARBA" id="ARBA00022692"/>
    </source>
</evidence>
<reference evidence="13" key="1">
    <citation type="journal article" date="2019" name="Int. J. Syst. Evol. Microbiol.">
        <title>The Global Catalogue of Microorganisms (GCM) 10K type strain sequencing project: providing services to taxonomists for standard genome sequencing and annotation.</title>
        <authorList>
            <consortium name="The Broad Institute Genomics Platform"/>
            <consortium name="The Broad Institute Genome Sequencing Center for Infectious Disease"/>
            <person name="Wu L."/>
            <person name="Ma J."/>
        </authorList>
    </citation>
    <scope>NUCLEOTIDE SEQUENCE [LARGE SCALE GENOMIC DNA]</scope>
    <source>
        <strain evidence="13">JCM 16545</strain>
    </source>
</reference>
<keyword evidence="9" id="KW-0472">Membrane</keyword>
<accession>A0ABW4WZW7</accession>
<dbReference type="PANTHER" id="PTHR33446:SF2">
    <property type="entry name" value="PROTEIN TONB"/>
    <property type="match status" value="1"/>
</dbReference>
<feature type="signal peptide" evidence="10">
    <location>
        <begin position="1"/>
        <end position="26"/>
    </location>
</feature>
<evidence type="ECO:0000256" key="8">
    <source>
        <dbReference type="ARBA" id="ARBA00022989"/>
    </source>
</evidence>
<evidence type="ECO:0000256" key="4">
    <source>
        <dbReference type="ARBA" id="ARBA00022475"/>
    </source>
</evidence>
<keyword evidence="10" id="KW-0732">Signal</keyword>
<keyword evidence="8" id="KW-1133">Transmembrane helix</keyword>
<dbReference type="PANTHER" id="PTHR33446">
    <property type="entry name" value="PROTEIN TONB-RELATED"/>
    <property type="match status" value="1"/>
</dbReference>
<keyword evidence="7" id="KW-0653">Protein transport</keyword>
<keyword evidence="13" id="KW-1185">Reference proteome</keyword>
<feature type="chain" id="PRO_5047305635" evidence="10">
    <location>
        <begin position="27"/>
        <end position="159"/>
    </location>
</feature>
<evidence type="ECO:0000256" key="2">
    <source>
        <dbReference type="ARBA" id="ARBA00006555"/>
    </source>
</evidence>
<gene>
    <name evidence="12" type="ORF">ACFSKU_13560</name>
</gene>
<dbReference type="InterPro" id="IPR037682">
    <property type="entry name" value="TonB_C"/>
</dbReference>
<keyword evidence="5" id="KW-0997">Cell inner membrane</keyword>
<name>A0ABW4WZW7_9BACT</name>
<dbReference type="Proteomes" id="UP001597369">
    <property type="component" value="Unassembled WGS sequence"/>
</dbReference>
<evidence type="ECO:0000313" key="13">
    <source>
        <dbReference type="Proteomes" id="UP001597369"/>
    </source>
</evidence>
<dbReference type="PROSITE" id="PS52015">
    <property type="entry name" value="TONB_CTD"/>
    <property type="match status" value="1"/>
</dbReference>
<dbReference type="EMBL" id="JBHUHV010000039">
    <property type="protein sequence ID" value="MFD2067916.1"/>
    <property type="molecule type" value="Genomic_DNA"/>
</dbReference>
<dbReference type="NCBIfam" id="TIGR01352">
    <property type="entry name" value="tonB_Cterm"/>
    <property type="match status" value="1"/>
</dbReference>
<dbReference type="RefSeq" id="WP_229958510.1">
    <property type="nucleotide sequence ID" value="NZ_JAJJWI010000003.1"/>
</dbReference>
<dbReference type="PROSITE" id="PS51257">
    <property type="entry name" value="PROKAR_LIPOPROTEIN"/>
    <property type="match status" value="1"/>
</dbReference>
<evidence type="ECO:0000256" key="10">
    <source>
        <dbReference type="SAM" id="SignalP"/>
    </source>
</evidence>
<evidence type="ECO:0000259" key="11">
    <source>
        <dbReference type="PROSITE" id="PS52015"/>
    </source>
</evidence>
<protein>
    <submittedName>
        <fullName evidence="12">Energy transducer TonB</fullName>
    </submittedName>
</protein>
<dbReference type="InterPro" id="IPR006260">
    <property type="entry name" value="TonB/TolA_C"/>
</dbReference>
<evidence type="ECO:0000256" key="3">
    <source>
        <dbReference type="ARBA" id="ARBA00022448"/>
    </source>
</evidence>
<evidence type="ECO:0000313" key="12">
    <source>
        <dbReference type="EMBL" id="MFD2067916.1"/>
    </source>
</evidence>
<sequence>MKKPVSNKILLPVSFLALSLTFVSCSKDEESAAVAVKQQEEQQATLNESVGSKPYTFVEQMPEFRGGEEAMLNFLGTNIKYPEAARNAGVEGLTIVSFVVEKDGTVSDIATLKSLSPETDQEAKRVVKQMSGNWKAGKQAGELVRVQYTLPIRFAMKEE</sequence>
<keyword evidence="4" id="KW-1003">Cell membrane</keyword>
<organism evidence="12 13">
    <name type="scientific">Pontibacter silvestris</name>
    <dbReference type="NCBI Taxonomy" id="2305183"/>
    <lineage>
        <taxon>Bacteria</taxon>
        <taxon>Pseudomonadati</taxon>
        <taxon>Bacteroidota</taxon>
        <taxon>Cytophagia</taxon>
        <taxon>Cytophagales</taxon>
        <taxon>Hymenobacteraceae</taxon>
        <taxon>Pontibacter</taxon>
    </lineage>
</organism>
<feature type="domain" description="TonB C-terminal" evidence="11">
    <location>
        <begin position="66"/>
        <end position="159"/>
    </location>
</feature>
<comment type="subcellular location">
    <subcellularLocation>
        <location evidence="1">Cell inner membrane</location>
        <topology evidence="1">Single-pass membrane protein</topology>
        <orientation evidence="1">Periplasmic side</orientation>
    </subcellularLocation>
</comment>